<keyword evidence="2" id="KW-1185">Reference proteome</keyword>
<gene>
    <name evidence="1" type="ORF">JV551A3_V1_850126</name>
</gene>
<evidence type="ECO:0000313" key="1">
    <source>
        <dbReference type="EMBL" id="SPO60505.1"/>
    </source>
</evidence>
<dbReference type="Proteomes" id="UP000294335">
    <property type="component" value="Unassembled WGS sequence"/>
</dbReference>
<dbReference type="EMBL" id="OPYN01000085">
    <property type="protein sequence ID" value="SPO60505.1"/>
    <property type="molecule type" value="Genomic_DNA"/>
</dbReference>
<sequence length="67" mass="7311">MLSLRCRGDLTGPFAGMPAPTGFSALLRLTLYLWERASPRRSQRGYGFEVIKKGPIKGPLGLRPPPG</sequence>
<organism evidence="1 2">
    <name type="scientific">Pseudomonas inefficax</name>
    <dbReference type="NCBI Taxonomy" id="2078786"/>
    <lineage>
        <taxon>Bacteria</taxon>
        <taxon>Pseudomonadati</taxon>
        <taxon>Pseudomonadota</taxon>
        <taxon>Gammaproteobacteria</taxon>
        <taxon>Pseudomonadales</taxon>
        <taxon>Pseudomonadaceae</taxon>
        <taxon>Pseudomonas</taxon>
    </lineage>
</organism>
<comment type="caution">
    <text evidence="1">The sequence shown here is derived from an EMBL/GenBank/DDBJ whole genome shotgun (WGS) entry which is preliminary data.</text>
</comment>
<evidence type="ECO:0000313" key="2">
    <source>
        <dbReference type="Proteomes" id="UP000294335"/>
    </source>
</evidence>
<name>A0AAQ1ST18_9PSED</name>
<dbReference type="AlphaFoldDB" id="A0AAQ1ST18"/>
<protein>
    <submittedName>
        <fullName evidence="1">Uncharacterized protein</fullName>
    </submittedName>
</protein>
<reference evidence="1 2" key="1">
    <citation type="submission" date="2018-02" db="EMBL/GenBank/DDBJ databases">
        <authorList>
            <person name="Dubost A."/>
        </authorList>
    </citation>
    <scope>NUCLEOTIDE SEQUENCE [LARGE SCALE GENOMIC DNA]</scope>
    <source>
        <strain evidence="2">JV551A3</strain>
    </source>
</reference>
<proteinExistence type="predicted"/>
<accession>A0AAQ1ST18</accession>